<evidence type="ECO:0000259" key="2">
    <source>
        <dbReference type="Pfam" id="PF11412"/>
    </source>
</evidence>
<evidence type="ECO:0000313" key="3">
    <source>
        <dbReference type="EMBL" id="AQS37427.1"/>
    </source>
</evidence>
<gene>
    <name evidence="3" type="ORF">Sps_02269</name>
</gene>
<feature type="domain" description="Thiol:disulfide interchange protein DsbD N-terminal" evidence="2">
    <location>
        <begin position="21"/>
        <end position="133"/>
    </location>
</feature>
<feature type="signal peptide" evidence="1">
    <location>
        <begin position="1"/>
        <end position="18"/>
    </location>
</feature>
<proteinExistence type="predicted"/>
<dbReference type="PANTHER" id="PTHR32234">
    <property type="entry name" value="THIOL:DISULFIDE INTERCHANGE PROTEIN DSBD"/>
    <property type="match status" value="1"/>
</dbReference>
<dbReference type="PANTHER" id="PTHR32234:SF0">
    <property type="entry name" value="THIOL:DISULFIDE INTERCHANGE PROTEIN DSBD"/>
    <property type="match status" value="1"/>
</dbReference>
<dbReference type="GO" id="GO:0015035">
    <property type="term" value="F:protein-disulfide reductase activity"/>
    <property type="evidence" value="ECO:0007669"/>
    <property type="project" value="TreeGrafter"/>
</dbReference>
<protein>
    <submittedName>
        <fullName evidence="3">Disulfide bond corrector protein DsbC</fullName>
    </submittedName>
</protein>
<dbReference type="RefSeq" id="WP_077752596.1">
    <property type="nucleotide sequence ID" value="NZ_CP014782.1"/>
</dbReference>
<dbReference type="KEGG" id="spsw:Sps_02269"/>
<feature type="chain" id="PRO_5011983628" evidence="1">
    <location>
        <begin position="19"/>
        <end position="135"/>
    </location>
</feature>
<evidence type="ECO:0000313" key="4">
    <source>
        <dbReference type="Proteomes" id="UP000189545"/>
    </source>
</evidence>
<dbReference type="EMBL" id="CP014782">
    <property type="protein sequence ID" value="AQS37427.1"/>
    <property type="molecule type" value="Genomic_DNA"/>
</dbReference>
<dbReference type="Proteomes" id="UP000189545">
    <property type="component" value="Chromosome"/>
</dbReference>
<dbReference type="STRING" id="225848.Sps_02269"/>
<evidence type="ECO:0000256" key="1">
    <source>
        <dbReference type="SAM" id="SignalP"/>
    </source>
</evidence>
<reference evidence="3 4" key="1">
    <citation type="submission" date="2016-03" db="EMBL/GenBank/DDBJ databases">
        <title>Complete genome sequence of Shewanella psychrophila WP2, a deep sea bacterium isolated from west Pacific sediment.</title>
        <authorList>
            <person name="Xu G."/>
            <person name="Jian H."/>
        </authorList>
    </citation>
    <scope>NUCLEOTIDE SEQUENCE [LARGE SCALE GENOMIC DNA]</scope>
    <source>
        <strain evidence="3 4">WP2</strain>
    </source>
</reference>
<keyword evidence="4" id="KW-1185">Reference proteome</keyword>
<dbReference type="GO" id="GO:0045454">
    <property type="term" value="P:cell redox homeostasis"/>
    <property type="evidence" value="ECO:0007669"/>
    <property type="project" value="TreeGrafter"/>
</dbReference>
<dbReference type="InterPro" id="IPR036929">
    <property type="entry name" value="DsbDN_sf"/>
</dbReference>
<name>A0A1S6HPI3_9GAMM</name>
<dbReference type="SUPFAM" id="SSF74863">
    <property type="entry name" value="Thiol:disulfide interchange protein DsbD, N-terminal domain (DsbD-alpha)"/>
    <property type="match status" value="1"/>
</dbReference>
<organism evidence="3 4">
    <name type="scientific">Shewanella psychrophila</name>
    <dbReference type="NCBI Taxonomy" id="225848"/>
    <lineage>
        <taxon>Bacteria</taxon>
        <taxon>Pseudomonadati</taxon>
        <taxon>Pseudomonadota</taxon>
        <taxon>Gammaproteobacteria</taxon>
        <taxon>Alteromonadales</taxon>
        <taxon>Shewanellaceae</taxon>
        <taxon>Shewanella</taxon>
    </lineage>
</organism>
<dbReference type="AlphaFoldDB" id="A0A1S6HPI3"/>
<accession>A0A1S6HPI3</accession>
<sequence>MRRVFILSCLMFSVFVQAQTQKEFLPVQQAFPYSQSVVGNELIISFDTAPGYYLYQKRLSFKSTSPELTFGEPIFSVAAKQKEDAYFGKVGIYLKPLTVRVPFEGTGKAKVRFQGCAEDGLCYMPQTKSVELQAL</sequence>
<dbReference type="InterPro" id="IPR028250">
    <property type="entry name" value="DsbDN"/>
</dbReference>
<keyword evidence="1" id="KW-0732">Signal</keyword>
<dbReference type="Gene3D" id="2.60.40.1250">
    <property type="entry name" value="Thiol:disulfide interchange protein DsbD, N-terminal domain"/>
    <property type="match status" value="1"/>
</dbReference>
<dbReference type="OrthoDB" id="9811036at2"/>
<dbReference type="Pfam" id="PF11412">
    <property type="entry name" value="DsbD_N"/>
    <property type="match status" value="1"/>
</dbReference>